<keyword evidence="2" id="KW-0808">Transferase</keyword>
<feature type="domain" description="Glycosyltransferase 2-like" evidence="1">
    <location>
        <begin position="13"/>
        <end position="155"/>
    </location>
</feature>
<dbReference type="InterPro" id="IPR001173">
    <property type="entry name" value="Glyco_trans_2-like"/>
</dbReference>
<dbReference type="EMBL" id="VBTH01000036">
    <property type="protein sequence ID" value="TLQ02815.1"/>
    <property type="molecule type" value="Genomic_DNA"/>
</dbReference>
<dbReference type="Proteomes" id="UP000305541">
    <property type="component" value="Unassembled WGS sequence"/>
</dbReference>
<dbReference type="Pfam" id="PF00535">
    <property type="entry name" value="Glycos_transf_2"/>
    <property type="match status" value="1"/>
</dbReference>
<dbReference type="PANTHER" id="PTHR22916">
    <property type="entry name" value="GLYCOSYLTRANSFERASE"/>
    <property type="match status" value="1"/>
</dbReference>
<reference evidence="2 3" key="1">
    <citation type="submission" date="2019-05" db="EMBL/GenBank/DDBJ databases">
        <title>The metagenome of a microbial culture collection derived from dairy environment covers the genomic content of the human microbiome.</title>
        <authorList>
            <person name="Roder T."/>
            <person name="Wuthrich D."/>
            <person name="Sattari Z."/>
            <person name="Von Ah U."/>
            <person name="Bar C."/>
            <person name="Ronchi F."/>
            <person name="Macpherson A.J."/>
            <person name="Ganal-Vonarburg S.C."/>
            <person name="Bruggmann R."/>
            <person name="Vergeres G."/>
        </authorList>
    </citation>
    <scope>NUCLEOTIDE SEQUENCE [LARGE SCALE GENOMIC DNA]</scope>
    <source>
        <strain evidence="2 3">FAM 18815</strain>
    </source>
</reference>
<accession>A0A5R9BQE1</accession>
<dbReference type="CDD" id="cd00761">
    <property type="entry name" value="Glyco_tranf_GTA_type"/>
    <property type="match status" value="1"/>
</dbReference>
<dbReference type="OrthoDB" id="396512at2"/>
<sequence length="291" mass="33760">MIINIRMKIMQLSIIIPTYNSEKYIRQTLNSLITGTEYASNVEILVFDDGSIDRTLEIVNEYAQKDDRLRVFKVSHMGPANIKNYALDKASGRYVAFLDSDDIVVEGYIKKILNLIVQENPDLIIFKYDEFFESLDDRRHKSIGGYTIDTMGTMIWNKVYSSEILQKTRFPENTIYEDVLFSAEALIKSEKILNLNEVLYFYRQRSNSITTATNTSLETHLDILTDINFFFKKVEQKEIAINKAQRKQLSITINNLILDHSKKIIKSSFSYTEKKIIIKKLIYGSKDVLLS</sequence>
<evidence type="ECO:0000259" key="1">
    <source>
        <dbReference type="Pfam" id="PF00535"/>
    </source>
</evidence>
<gene>
    <name evidence="2" type="ORF">FEZ51_10300</name>
</gene>
<dbReference type="GO" id="GO:0016758">
    <property type="term" value="F:hexosyltransferase activity"/>
    <property type="evidence" value="ECO:0007669"/>
    <property type="project" value="UniProtKB-ARBA"/>
</dbReference>
<evidence type="ECO:0000313" key="3">
    <source>
        <dbReference type="Proteomes" id="UP000305541"/>
    </source>
</evidence>
<protein>
    <submittedName>
        <fullName evidence="2">Glycosyltransferase family 2 protein</fullName>
    </submittedName>
</protein>
<name>A0A5R9BQE1_9LACO</name>
<evidence type="ECO:0000313" key="2">
    <source>
        <dbReference type="EMBL" id="TLQ02815.1"/>
    </source>
</evidence>
<organism evidence="2 3">
    <name type="scientific">Pediococcus stilesii</name>
    <dbReference type="NCBI Taxonomy" id="331679"/>
    <lineage>
        <taxon>Bacteria</taxon>
        <taxon>Bacillati</taxon>
        <taxon>Bacillota</taxon>
        <taxon>Bacilli</taxon>
        <taxon>Lactobacillales</taxon>
        <taxon>Lactobacillaceae</taxon>
        <taxon>Pediococcus</taxon>
    </lineage>
</organism>
<dbReference type="PANTHER" id="PTHR22916:SF3">
    <property type="entry name" value="UDP-GLCNAC:BETAGAL BETA-1,3-N-ACETYLGLUCOSAMINYLTRANSFERASE-LIKE PROTEIN 1"/>
    <property type="match status" value="1"/>
</dbReference>
<proteinExistence type="predicted"/>
<dbReference type="AlphaFoldDB" id="A0A5R9BQE1"/>
<dbReference type="InterPro" id="IPR029044">
    <property type="entry name" value="Nucleotide-diphossugar_trans"/>
</dbReference>
<dbReference type="Gene3D" id="3.90.550.10">
    <property type="entry name" value="Spore Coat Polysaccharide Biosynthesis Protein SpsA, Chain A"/>
    <property type="match status" value="1"/>
</dbReference>
<comment type="caution">
    <text evidence="2">The sequence shown here is derived from an EMBL/GenBank/DDBJ whole genome shotgun (WGS) entry which is preliminary data.</text>
</comment>
<dbReference type="SUPFAM" id="SSF53448">
    <property type="entry name" value="Nucleotide-diphospho-sugar transferases"/>
    <property type="match status" value="1"/>
</dbReference>